<dbReference type="OrthoDB" id="3248431at2759"/>
<organism evidence="1 2">
    <name type="scientific">Thanatephorus cucumeris (strain AG1-IB / isolate 7/3/14)</name>
    <name type="common">Lettuce bottom rot fungus</name>
    <name type="synonym">Rhizoctonia solani</name>
    <dbReference type="NCBI Taxonomy" id="1108050"/>
    <lineage>
        <taxon>Eukaryota</taxon>
        <taxon>Fungi</taxon>
        <taxon>Dikarya</taxon>
        <taxon>Basidiomycota</taxon>
        <taxon>Agaricomycotina</taxon>
        <taxon>Agaricomycetes</taxon>
        <taxon>Cantharellales</taxon>
        <taxon>Ceratobasidiaceae</taxon>
        <taxon>Rhizoctonia</taxon>
        <taxon>Rhizoctonia solani AG-1</taxon>
    </lineage>
</organism>
<evidence type="ECO:0000313" key="1">
    <source>
        <dbReference type="EMBL" id="CEL53982.1"/>
    </source>
</evidence>
<proteinExistence type="predicted"/>
<accession>A0A0B7FCN5</accession>
<name>A0A0B7FCN5_THACB</name>
<dbReference type="Proteomes" id="UP000059188">
    <property type="component" value="Unassembled WGS sequence"/>
</dbReference>
<reference evidence="1 2" key="1">
    <citation type="submission" date="2014-11" db="EMBL/GenBank/DDBJ databases">
        <authorList>
            <person name="Wibberg Daniel"/>
        </authorList>
    </citation>
    <scope>NUCLEOTIDE SEQUENCE [LARGE SCALE GENOMIC DNA]</scope>
    <source>
        <strain evidence="1">Rhizoctonia solani AG1-IB 7/3/14</strain>
    </source>
</reference>
<evidence type="ECO:0000313" key="2">
    <source>
        <dbReference type="Proteomes" id="UP000059188"/>
    </source>
</evidence>
<sequence>MPAADPEDQQAARAIESTLRDAVKRAEQPPVELEWFMALPKRIRRSAQLIKAAQVESGVLLEHVRTEWNRSRKIEQDREDQLARARTQPRDLECLRAPDPTAWHGLGRRKKRSRAFEMTGRAYNTRQKLLDAAPSATPDDVFLLHPSSCYVPKRSPTPLGLRDSMRNVPGLIYVANGPANPADYGLPTPASPISVDLEPPVIPLRVPSPTFPYEPRPGEFCVHGSEIDPDIAYVVAHGRHSRTPEAGYSAVLAAVDIYRLEQQFPDALGYLERLLFPDGACRYSTMVDSSGMEPLLDFVFGWFDLSRRAREVVGWLCRGAPVFVHSYRDRSCCPPACPTSNASSSKT</sequence>
<dbReference type="AlphaFoldDB" id="A0A0B7FCN5"/>
<keyword evidence="2" id="KW-1185">Reference proteome</keyword>
<gene>
    <name evidence="1" type="ORF">RSOLAG1IB_11514</name>
</gene>
<protein>
    <submittedName>
        <fullName evidence="1">Uncharacterized protein</fullName>
    </submittedName>
</protein>
<dbReference type="EMBL" id="LN679241">
    <property type="protein sequence ID" value="CEL53982.1"/>
    <property type="molecule type" value="Genomic_DNA"/>
</dbReference>